<dbReference type="PROSITE" id="PS51257">
    <property type="entry name" value="PROKAR_LIPOPROTEIN"/>
    <property type="match status" value="1"/>
</dbReference>
<dbReference type="InterPro" id="IPR007484">
    <property type="entry name" value="Peptidase_M28"/>
</dbReference>
<dbReference type="eggNOG" id="COG2234">
    <property type="taxonomic scope" value="Bacteria"/>
</dbReference>
<dbReference type="Gene3D" id="3.40.630.10">
    <property type="entry name" value="Zn peptidases"/>
    <property type="match status" value="1"/>
</dbReference>
<evidence type="ECO:0000313" key="3">
    <source>
        <dbReference type="Proteomes" id="UP000009049"/>
    </source>
</evidence>
<gene>
    <name evidence="2" type="ordered locus">RB2501_09650</name>
</gene>
<accession>A4CJQ0</accession>
<dbReference type="PANTHER" id="PTHR12147">
    <property type="entry name" value="METALLOPEPTIDASE M28 FAMILY MEMBER"/>
    <property type="match status" value="1"/>
</dbReference>
<dbReference type="EMBL" id="CP001712">
    <property type="protein sequence ID" value="EAR17158.1"/>
    <property type="molecule type" value="Genomic_DNA"/>
</dbReference>
<name>A4CJQ0_ROBBH</name>
<organism evidence="2 3">
    <name type="scientific">Robiginitalea biformata (strain ATCC BAA-864 / DSM 15991 / KCTC 12146 / HTCC2501)</name>
    <dbReference type="NCBI Taxonomy" id="313596"/>
    <lineage>
        <taxon>Bacteria</taxon>
        <taxon>Pseudomonadati</taxon>
        <taxon>Bacteroidota</taxon>
        <taxon>Flavobacteriia</taxon>
        <taxon>Flavobacteriales</taxon>
        <taxon>Flavobacteriaceae</taxon>
        <taxon>Robiginitalea</taxon>
    </lineage>
</organism>
<dbReference type="KEGG" id="rbi:RB2501_09650"/>
<dbReference type="STRING" id="313596.RB2501_09650"/>
<dbReference type="Pfam" id="PF04389">
    <property type="entry name" value="Peptidase_M28"/>
    <property type="match status" value="1"/>
</dbReference>
<dbReference type="GO" id="GO:0008235">
    <property type="term" value="F:metalloexopeptidase activity"/>
    <property type="evidence" value="ECO:0007669"/>
    <property type="project" value="InterPro"/>
</dbReference>
<dbReference type="HOGENOM" id="CLU_019932_0_2_10"/>
<dbReference type="OrthoDB" id="9764939at2"/>
<dbReference type="SUPFAM" id="SSF53187">
    <property type="entry name" value="Zn-dependent exopeptidases"/>
    <property type="match status" value="1"/>
</dbReference>
<proteinExistence type="predicted"/>
<dbReference type="PANTHER" id="PTHR12147:SF26">
    <property type="entry name" value="PEPTIDASE M28 DOMAIN-CONTAINING PROTEIN"/>
    <property type="match status" value="1"/>
</dbReference>
<dbReference type="AlphaFoldDB" id="A4CJQ0"/>
<evidence type="ECO:0000259" key="1">
    <source>
        <dbReference type="Pfam" id="PF04389"/>
    </source>
</evidence>
<protein>
    <submittedName>
        <fullName evidence="2">Putative peptidase, M28 family protein</fullName>
    </submittedName>
</protein>
<sequence>MECPRIPANGQQLLAGALAVLLLLALASCGAGRKVACGPENYREFSDSVAMQRIVGFLASDALGGRDTGSEGLEQAATYLEGRLKDFGIQPYFDAYRDTLTNIEDTGYNIVGYLQGSEPGLSGEYVLIGAHYDHIGRVAPREGDSIANGANDNATGTAMVLELARFFARCKPPARSLVFAFFSAEERGLMGSAHLAKRLKAQGADLYAMLNFEMTGVPMAGKDYRVYLTGYERSNLAEVANELAGSKLVGLLPQAQEFNLFQRSDNLPFYQEFQVPAHTFSTFDFTNFDYYHLPGDEPSGMDFGHMAELLNDLIPVVKGIADSPPATLKMYPWPESQ</sequence>
<evidence type="ECO:0000313" key="2">
    <source>
        <dbReference type="EMBL" id="EAR17158.1"/>
    </source>
</evidence>
<keyword evidence="3" id="KW-1185">Reference proteome</keyword>
<reference evidence="2 3" key="1">
    <citation type="journal article" date="2009" name="J. Bacteriol.">
        <title>Complete genome sequence of Robiginitalea biformata HTCC2501.</title>
        <authorList>
            <person name="Oh H.M."/>
            <person name="Giovannoni S.J."/>
            <person name="Lee K."/>
            <person name="Ferriera S."/>
            <person name="Johnson J."/>
            <person name="Cho J.C."/>
        </authorList>
    </citation>
    <scope>NUCLEOTIDE SEQUENCE [LARGE SCALE GENOMIC DNA]</scope>
    <source>
        <strain evidence="3">ATCC BAA-864 / HTCC2501 / KCTC 12146</strain>
    </source>
</reference>
<dbReference type="GO" id="GO:0006508">
    <property type="term" value="P:proteolysis"/>
    <property type="evidence" value="ECO:0007669"/>
    <property type="project" value="InterPro"/>
</dbReference>
<feature type="domain" description="Peptidase M28" evidence="1">
    <location>
        <begin position="109"/>
        <end position="303"/>
    </location>
</feature>
<dbReference type="Proteomes" id="UP000009049">
    <property type="component" value="Chromosome"/>
</dbReference>
<dbReference type="RefSeq" id="WP_015753913.1">
    <property type="nucleotide sequence ID" value="NC_013222.1"/>
</dbReference>
<dbReference type="InterPro" id="IPR045175">
    <property type="entry name" value="M28_fam"/>
</dbReference>
<dbReference type="CDD" id="cd03877">
    <property type="entry name" value="M28_like"/>
    <property type="match status" value="1"/>
</dbReference>